<sequence>MRYLPSLRKRIFILALIFHGTVFVICNDLFFMRKAFMWKEYFINFKANSFKNQVSIYKLPTNTYIPTYSPPPPTKKVSLPNSPDKTINFPQNNKDENPSRSNVYIPSQILYDVRKHKSKSQVHTEYNSKNDDLLQYNNQQPLHFSDSMAALVTSLLFVILLL</sequence>
<evidence type="ECO:0000313" key="4">
    <source>
        <dbReference type="Proteomes" id="UP000187283"/>
    </source>
</evidence>
<gene>
    <name evidence="3" type="ORF">AYI70_g10275</name>
</gene>
<keyword evidence="4" id="KW-1185">Reference proteome</keyword>
<keyword evidence="2" id="KW-1133">Transmembrane helix</keyword>
<protein>
    <submittedName>
        <fullName evidence="3">Uncharacterized protein</fullName>
    </submittedName>
</protein>
<feature type="transmembrane region" description="Helical" evidence="2">
    <location>
        <begin position="12"/>
        <end position="32"/>
    </location>
</feature>
<organism evidence="3 4">
    <name type="scientific">Smittium culicis</name>
    <dbReference type="NCBI Taxonomy" id="133412"/>
    <lineage>
        <taxon>Eukaryota</taxon>
        <taxon>Fungi</taxon>
        <taxon>Fungi incertae sedis</taxon>
        <taxon>Zoopagomycota</taxon>
        <taxon>Kickxellomycotina</taxon>
        <taxon>Harpellomycetes</taxon>
        <taxon>Harpellales</taxon>
        <taxon>Legeriomycetaceae</taxon>
        <taxon>Smittium</taxon>
    </lineage>
</organism>
<feature type="compositionally biased region" description="Polar residues" evidence="1">
    <location>
        <begin position="79"/>
        <end position="92"/>
    </location>
</feature>
<comment type="caution">
    <text evidence="3">The sequence shown here is derived from an EMBL/GenBank/DDBJ whole genome shotgun (WGS) entry which is preliminary data.</text>
</comment>
<name>A0A1R1X7C0_9FUNG</name>
<dbReference type="AlphaFoldDB" id="A0A1R1X7C0"/>
<dbReference type="Proteomes" id="UP000187283">
    <property type="component" value="Unassembled WGS sequence"/>
</dbReference>
<keyword evidence="2" id="KW-0472">Membrane</keyword>
<accession>A0A1R1X7C0</accession>
<reference evidence="3 4" key="1">
    <citation type="submission" date="2017-01" db="EMBL/GenBank/DDBJ databases">
        <authorList>
            <person name="Mah S.A."/>
            <person name="Swanson W.J."/>
            <person name="Moy G.W."/>
            <person name="Vacquier V.D."/>
        </authorList>
    </citation>
    <scope>NUCLEOTIDE SEQUENCE [LARGE SCALE GENOMIC DNA]</scope>
    <source>
        <strain evidence="3 4">GSMNP</strain>
    </source>
</reference>
<proteinExistence type="predicted"/>
<evidence type="ECO:0000256" key="1">
    <source>
        <dbReference type="SAM" id="MobiDB-lite"/>
    </source>
</evidence>
<dbReference type="EMBL" id="LSSN01004962">
    <property type="protein sequence ID" value="OMJ10523.1"/>
    <property type="molecule type" value="Genomic_DNA"/>
</dbReference>
<feature type="region of interest" description="Disordered" evidence="1">
    <location>
        <begin position="68"/>
        <end position="98"/>
    </location>
</feature>
<evidence type="ECO:0000256" key="2">
    <source>
        <dbReference type="SAM" id="Phobius"/>
    </source>
</evidence>
<keyword evidence="2" id="KW-0812">Transmembrane</keyword>
<evidence type="ECO:0000313" key="3">
    <source>
        <dbReference type="EMBL" id="OMJ10523.1"/>
    </source>
</evidence>
<dbReference type="OrthoDB" id="10337244at2759"/>